<comment type="similarity">
    <text evidence="1">Belongs to the leucine-binding protein family.</text>
</comment>
<accession>A0ABU4BW08</accession>
<dbReference type="EMBL" id="JAWLKB010000007">
    <property type="protein sequence ID" value="MDV6268420.1"/>
    <property type="molecule type" value="Genomic_DNA"/>
</dbReference>
<feature type="domain" description="Leucine-binding protein" evidence="5">
    <location>
        <begin position="43"/>
        <end position="361"/>
    </location>
</feature>
<dbReference type="PANTHER" id="PTHR30483">
    <property type="entry name" value="LEUCINE-SPECIFIC-BINDING PROTEIN"/>
    <property type="match status" value="1"/>
</dbReference>
<evidence type="ECO:0000313" key="7">
    <source>
        <dbReference type="Proteomes" id="UP001185927"/>
    </source>
</evidence>
<evidence type="ECO:0000256" key="2">
    <source>
        <dbReference type="ARBA" id="ARBA00022729"/>
    </source>
</evidence>
<comment type="caution">
    <text evidence="6">The sequence shown here is derived from an EMBL/GenBank/DDBJ whole genome shotgun (WGS) entry which is preliminary data.</text>
</comment>
<feature type="compositionally biased region" description="Low complexity" evidence="3">
    <location>
        <begin position="27"/>
        <end position="36"/>
    </location>
</feature>
<reference evidence="6 7" key="1">
    <citation type="submission" date="2023-10" db="EMBL/GenBank/DDBJ databases">
        <title>Development of a sustainable strategy for remediation of hydrocarbon-contaminated territories based on the waste exchange concept.</title>
        <authorList>
            <person name="Krivoruchko A."/>
        </authorList>
    </citation>
    <scope>NUCLEOTIDE SEQUENCE [LARGE SCALE GENOMIC DNA]</scope>
    <source>
        <strain evidence="6 7">IEGM 1203</strain>
    </source>
</reference>
<evidence type="ECO:0000259" key="5">
    <source>
        <dbReference type="Pfam" id="PF13458"/>
    </source>
</evidence>
<dbReference type="PANTHER" id="PTHR30483:SF6">
    <property type="entry name" value="PERIPLASMIC BINDING PROTEIN OF ABC TRANSPORTER FOR NATURAL AMINO ACIDS"/>
    <property type="match status" value="1"/>
</dbReference>
<feature type="signal peptide" evidence="4">
    <location>
        <begin position="1"/>
        <end position="30"/>
    </location>
</feature>
<dbReference type="Gene3D" id="3.40.50.2300">
    <property type="match status" value="2"/>
</dbReference>
<evidence type="ECO:0000256" key="1">
    <source>
        <dbReference type="ARBA" id="ARBA00010062"/>
    </source>
</evidence>
<keyword evidence="7" id="KW-1185">Reference proteome</keyword>
<evidence type="ECO:0000256" key="3">
    <source>
        <dbReference type="SAM" id="MobiDB-lite"/>
    </source>
</evidence>
<dbReference type="InterPro" id="IPR028082">
    <property type="entry name" value="Peripla_BP_I"/>
</dbReference>
<proteinExistence type="inferred from homology"/>
<dbReference type="CDD" id="cd06341">
    <property type="entry name" value="PBP1_ABC_ligand_binding-like"/>
    <property type="match status" value="1"/>
</dbReference>
<dbReference type="InterPro" id="IPR028081">
    <property type="entry name" value="Leu-bd"/>
</dbReference>
<dbReference type="PROSITE" id="PS51257">
    <property type="entry name" value="PROKAR_LIPOPROTEIN"/>
    <property type="match status" value="1"/>
</dbReference>
<feature type="chain" id="PRO_5046040586" evidence="4">
    <location>
        <begin position="31"/>
        <end position="403"/>
    </location>
</feature>
<evidence type="ECO:0000313" key="6">
    <source>
        <dbReference type="EMBL" id="MDV6268420.1"/>
    </source>
</evidence>
<sequence>MAKSTRTLASLSILAAAALLATACGSSSSADDGPGSNPASGDPIKVGYINQEQAPSGSFPDLRIAAEAAVEYVNRDGGGVNGRPIELHTCITNGSPEASQGCANELVRAGVVVAMAGLDFSGPAAYEVLNAAGIPYISSNPIQGTDFNGENVFAFVGSSAGQYAAQAAFLARDGVKSVSVVVNDTPAGQQGANLFKTALTKNGITDVTVVPESPTATDFTSVVTAATRNNPDALSVLFVAPTCGQIMQAARSLGYEGKLAFSSGCLDPNVLASAGDAAEGAYFAQELLTPAVHGDDPQVQLYLDALDRYAGIGLEEAGGRSPVGFSSVMTLAAFLAKAGDNPTTATVSSALRSADGVEGFMDSPVVCDGTALAGFSTICNATVRMVTVDNGKQVEASDGWIVP</sequence>
<feature type="region of interest" description="Disordered" evidence="3">
    <location>
        <begin position="27"/>
        <end position="46"/>
    </location>
</feature>
<dbReference type="Proteomes" id="UP001185927">
    <property type="component" value="Unassembled WGS sequence"/>
</dbReference>
<organism evidence="6 7">
    <name type="scientific">Rhodococcus globerulus</name>
    <dbReference type="NCBI Taxonomy" id="33008"/>
    <lineage>
        <taxon>Bacteria</taxon>
        <taxon>Bacillati</taxon>
        <taxon>Actinomycetota</taxon>
        <taxon>Actinomycetes</taxon>
        <taxon>Mycobacteriales</taxon>
        <taxon>Nocardiaceae</taxon>
        <taxon>Rhodococcus</taxon>
    </lineage>
</organism>
<name>A0ABU4BW08_RHOGO</name>
<dbReference type="Pfam" id="PF13458">
    <property type="entry name" value="Peripla_BP_6"/>
    <property type="match status" value="1"/>
</dbReference>
<gene>
    <name evidence="6" type="ORF">R3Q16_17545</name>
</gene>
<keyword evidence="2 4" id="KW-0732">Signal</keyword>
<dbReference type="SUPFAM" id="SSF53822">
    <property type="entry name" value="Periplasmic binding protein-like I"/>
    <property type="match status" value="1"/>
</dbReference>
<dbReference type="RefSeq" id="WP_317542548.1">
    <property type="nucleotide sequence ID" value="NZ_JAWLKB010000007.1"/>
</dbReference>
<evidence type="ECO:0000256" key="4">
    <source>
        <dbReference type="SAM" id="SignalP"/>
    </source>
</evidence>
<protein>
    <submittedName>
        <fullName evidence="6">ABC transporter substrate-binding protein</fullName>
    </submittedName>
</protein>
<dbReference type="InterPro" id="IPR051010">
    <property type="entry name" value="BCAA_transport"/>
</dbReference>